<reference evidence="1" key="1">
    <citation type="submission" date="2018-05" db="EMBL/GenBank/DDBJ databases">
        <authorList>
            <person name="Lanie J.A."/>
            <person name="Ng W.-L."/>
            <person name="Kazmierczak K.M."/>
            <person name="Andrzejewski T.M."/>
            <person name="Davidsen T.M."/>
            <person name="Wayne K.J."/>
            <person name="Tettelin H."/>
            <person name="Glass J.I."/>
            <person name="Rusch D."/>
            <person name="Podicherti R."/>
            <person name="Tsui H.-C.T."/>
            <person name="Winkler M.E."/>
        </authorList>
    </citation>
    <scope>NUCLEOTIDE SEQUENCE</scope>
</reference>
<gene>
    <name evidence="1" type="ORF">METZ01_LOCUS353848</name>
</gene>
<evidence type="ECO:0000313" key="1">
    <source>
        <dbReference type="EMBL" id="SVD00994.1"/>
    </source>
</evidence>
<name>A0A382RTH6_9ZZZZ</name>
<sequence>MATSKGLAALKVIKGPWTGPVAAFLLALLLSAWTFDAKLSISGDNAEFITLSRSLASGQGLSYVNLPEPQMATKFPPVFPLMLAPVAAFYQ</sequence>
<organism evidence="1">
    <name type="scientific">marine metagenome</name>
    <dbReference type="NCBI Taxonomy" id="408172"/>
    <lineage>
        <taxon>unclassified sequences</taxon>
        <taxon>metagenomes</taxon>
        <taxon>ecological metagenomes</taxon>
    </lineage>
</organism>
<protein>
    <submittedName>
        <fullName evidence="1">Uncharacterized protein</fullName>
    </submittedName>
</protein>
<dbReference type="AlphaFoldDB" id="A0A382RTH6"/>
<proteinExistence type="predicted"/>
<feature type="non-terminal residue" evidence="1">
    <location>
        <position position="91"/>
    </location>
</feature>
<accession>A0A382RTH6</accession>
<dbReference type="EMBL" id="UINC01124087">
    <property type="protein sequence ID" value="SVD00994.1"/>
    <property type="molecule type" value="Genomic_DNA"/>
</dbReference>